<protein>
    <recommendedName>
        <fullName evidence="3">LysR substrate-binding domain-containing protein</fullName>
    </recommendedName>
</protein>
<gene>
    <name evidence="1" type="ORF">C9I28_04620</name>
</gene>
<evidence type="ECO:0000313" key="1">
    <source>
        <dbReference type="EMBL" id="AVR95081.1"/>
    </source>
</evidence>
<keyword evidence="2" id="KW-1185">Reference proteome</keyword>
<dbReference type="Proteomes" id="UP000240505">
    <property type="component" value="Chromosome"/>
</dbReference>
<dbReference type="EMBL" id="CP028324">
    <property type="protein sequence ID" value="AVR95081.1"/>
    <property type="molecule type" value="Genomic_DNA"/>
</dbReference>
<accession>A0A2R4C686</accession>
<dbReference type="OrthoDB" id="5526340at2"/>
<evidence type="ECO:0000313" key="2">
    <source>
        <dbReference type="Proteomes" id="UP000240505"/>
    </source>
</evidence>
<dbReference type="AlphaFoldDB" id="A0A2R4C686"/>
<proteinExistence type="predicted"/>
<dbReference type="KEGG" id="masz:C9I28_04620"/>
<dbReference type="RefSeq" id="WP_107140432.1">
    <property type="nucleotide sequence ID" value="NZ_CP028324.1"/>
</dbReference>
<organism evidence="1 2">
    <name type="scientific">Pseudoduganella armeniaca</name>
    <dbReference type="NCBI Taxonomy" id="2072590"/>
    <lineage>
        <taxon>Bacteria</taxon>
        <taxon>Pseudomonadati</taxon>
        <taxon>Pseudomonadota</taxon>
        <taxon>Betaproteobacteria</taxon>
        <taxon>Burkholderiales</taxon>
        <taxon>Oxalobacteraceae</taxon>
        <taxon>Telluria group</taxon>
        <taxon>Pseudoduganella</taxon>
    </lineage>
</organism>
<evidence type="ECO:0008006" key="3">
    <source>
        <dbReference type="Google" id="ProtNLM"/>
    </source>
</evidence>
<sequence length="69" mass="7381">MLGIQAAVQGLGVQVVPEAFIEMMPAGGALQLLAPARIETGCYSFAVGRQQAPSRVLVFTDRLEEYGTR</sequence>
<name>A0A2R4C686_9BURK</name>
<reference evidence="1 2" key="1">
    <citation type="submission" date="2018-03" db="EMBL/GenBank/DDBJ databases">
        <title>Massilia armeniaca sp. nov., isolated from desert soil.</title>
        <authorList>
            <person name="Huang H."/>
            <person name="Ren M."/>
        </authorList>
    </citation>
    <scope>NUCLEOTIDE SEQUENCE [LARGE SCALE GENOMIC DNA]</scope>
    <source>
        <strain evidence="1 2">ZMN-3</strain>
    </source>
</reference>